<evidence type="ECO:0000256" key="1">
    <source>
        <dbReference type="PROSITE-ProRule" id="PRU00339"/>
    </source>
</evidence>
<dbReference type="AlphaFoldDB" id="A0A074KVV2"/>
<keyword evidence="1" id="KW-0802">TPR repeat</keyword>
<dbReference type="EMBL" id="JMIH01000024">
    <property type="protein sequence ID" value="KEO72395.1"/>
    <property type="molecule type" value="Genomic_DNA"/>
</dbReference>
<reference evidence="3 4" key="1">
    <citation type="submission" date="2014-04" db="EMBL/GenBank/DDBJ databases">
        <title>Characterization and application of a salt tolerant electro-active bacterium.</title>
        <authorList>
            <person name="Yang L."/>
            <person name="Wei S."/>
            <person name="Tay Q.X.M."/>
        </authorList>
    </citation>
    <scope>NUCLEOTIDE SEQUENCE [LARGE SCALE GENOMIC DNA]</scope>
    <source>
        <strain evidence="3 4">LY1</strain>
    </source>
</reference>
<accession>A0A074KVV2</accession>
<comment type="caution">
    <text evidence="3">The sequence shown here is derived from an EMBL/GenBank/DDBJ whole genome shotgun (WGS) entry which is preliminary data.</text>
</comment>
<dbReference type="SMART" id="SM00028">
    <property type="entry name" value="TPR"/>
    <property type="match status" value="2"/>
</dbReference>
<gene>
    <name evidence="3" type="ORF">EL17_16760</name>
</gene>
<evidence type="ECO:0000259" key="2">
    <source>
        <dbReference type="Pfam" id="PF00691"/>
    </source>
</evidence>
<proteinExistence type="predicted"/>
<protein>
    <recommendedName>
        <fullName evidence="2">OmpA-like domain-containing protein</fullName>
    </recommendedName>
</protein>
<dbReference type="Proteomes" id="UP000027821">
    <property type="component" value="Unassembled WGS sequence"/>
</dbReference>
<dbReference type="PROSITE" id="PS51257">
    <property type="entry name" value="PROKAR_LIPOPROTEIN"/>
    <property type="match status" value="1"/>
</dbReference>
<dbReference type="RefSeq" id="WP_051720078.1">
    <property type="nucleotide sequence ID" value="NZ_JMIH01000024.1"/>
</dbReference>
<keyword evidence="4" id="KW-1185">Reference proteome</keyword>
<feature type="domain" description="OmpA-like" evidence="2">
    <location>
        <begin position="187"/>
        <end position="251"/>
    </location>
</feature>
<dbReference type="InterPro" id="IPR011990">
    <property type="entry name" value="TPR-like_helical_dom_sf"/>
</dbReference>
<dbReference type="eggNOG" id="COG4783">
    <property type="taxonomic scope" value="Bacteria"/>
</dbReference>
<dbReference type="PROSITE" id="PS50005">
    <property type="entry name" value="TPR"/>
    <property type="match status" value="1"/>
</dbReference>
<organism evidence="3 4">
    <name type="scientific">Anditalea andensis</name>
    <dbReference type="NCBI Taxonomy" id="1048983"/>
    <lineage>
        <taxon>Bacteria</taxon>
        <taxon>Pseudomonadati</taxon>
        <taxon>Bacteroidota</taxon>
        <taxon>Cytophagia</taxon>
        <taxon>Cytophagales</taxon>
        <taxon>Cytophagaceae</taxon>
        <taxon>Anditalea</taxon>
    </lineage>
</organism>
<feature type="repeat" description="TPR" evidence="1">
    <location>
        <begin position="445"/>
        <end position="478"/>
    </location>
</feature>
<dbReference type="Gene3D" id="1.25.40.10">
    <property type="entry name" value="Tetratricopeptide repeat domain"/>
    <property type="match status" value="2"/>
</dbReference>
<dbReference type="STRING" id="1048983.EL17_16760"/>
<dbReference type="Pfam" id="PF00691">
    <property type="entry name" value="OmpA"/>
    <property type="match status" value="1"/>
</dbReference>
<dbReference type="Gene3D" id="3.30.1330.60">
    <property type="entry name" value="OmpA-like domain"/>
    <property type="match status" value="1"/>
</dbReference>
<evidence type="ECO:0000313" key="3">
    <source>
        <dbReference type="EMBL" id="KEO72395.1"/>
    </source>
</evidence>
<dbReference type="InterPro" id="IPR006665">
    <property type="entry name" value="OmpA-like"/>
</dbReference>
<dbReference type="InterPro" id="IPR019734">
    <property type="entry name" value="TPR_rpt"/>
</dbReference>
<sequence length="604" mass="67875">MNKATILTMLGGVMVLTACSNLQSIVNKSANQQITVNPDPLILHGDSVKFDLQARLPQRMMNNSVSYTIEPQYEYQNRFQEVNGQIVFDGASVSRNETPERSQTMSFPFREGMENGNLNVVGRVSHKKKDKTASSGSTKVADGIITTSRLTRVGQYTGEGDIPMLGMFMGHSYSDLAEIEPTEVEFYFEQGKSTLRPSETNSERGKYLKAFIADNNITKTVTITGTHSPEGSERINRDLSKNRAQQIERFYRAEMERYDYRAESQEVQFIIKPVVDDWSDFRILLDDYDGISDGEKEAYFEIIGGSGDFDAKERAMQSLPSYRTVFNDLYPQMRIAKTEILTTKDKKSEAEISSLSNQIVRGSITAEELTEDEMGYAAALEPSLITKQRIYEKQVEAYNSPMAHNNLGVVYLNLARRSASSSERNDLLNKAIRSFEAANAEGKNGYATHNLGQVYLLRGDYQTAYKHLSDASTMSTEDDNFEHVNDGIRGAVDILNGDYKLATLRLNNAPENEVNLFNKGLAYLLAEDYRNATNAFEESVMVNREFGYGYYGLAIIAARAEDAPVANENIKKAAERSAELKRRAATDLEFRKIKDSSEFRNAIR</sequence>
<dbReference type="SUPFAM" id="SSF48452">
    <property type="entry name" value="TPR-like"/>
    <property type="match status" value="1"/>
</dbReference>
<dbReference type="InterPro" id="IPR036737">
    <property type="entry name" value="OmpA-like_sf"/>
</dbReference>
<name>A0A074KVV2_9BACT</name>
<evidence type="ECO:0000313" key="4">
    <source>
        <dbReference type="Proteomes" id="UP000027821"/>
    </source>
</evidence>